<accession>A0A8J5NC99</accession>
<keyword evidence="1" id="KW-0472">Membrane</keyword>
<evidence type="ECO:0000313" key="3">
    <source>
        <dbReference type="Proteomes" id="UP000747542"/>
    </source>
</evidence>
<dbReference type="AlphaFoldDB" id="A0A8J5NC99"/>
<comment type="caution">
    <text evidence="2">The sequence shown here is derived from an EMBL/GenBank/DDBJ whole genome shotgun (WGS) entry which is preliminary data.</text>
</comment>
<keyword evidence="3" id="KW-1185">Reference proteome</keyword>
<gene>
    <name evidence="2" type="ORF">Hamer_G026986</name>
</gene>
<evidence type="ECO:0000256" key="1">
    <source>
        <dbReference type="SAM" id="Phobius"/>
    </source>
</evidence>
<name>A0A8J5NC99_HOMAM</name>
<keyword evidence="1" id="KW-0812">Transmembrane</keyword>
<evidence type="ECO:0000313" key="2">
    <source>
        <dbReference type="EMBL" id="KAG7176786.1"/>
    </source>
</evidence>
<reference evidence="2" key="1">
    <citation type="journal article" date="2021" name="Sci. Adv.">
        <title>The American lobster genome reveals insights on longevity, neural, and immune adaptations.</title>
        <authorList>
            <person name="Polinski J.M."/>
            <person name="Zimin A.V."/>
            <person name="Clark K.F."/>
            <person name="Kohn A.B."/>
            <person name="Sadowski N."/>
            <person name="Timp W."/>
            <person name="Ptitsyn A."/>
            <person name="Khanna P."/>
            <person name="Romanova D.Y."/>
            <person name="Williams P."/>
            <person name="Greenwood S.J."/>
            <person name="Moroz L.L."/>
            <person name="Walt D.R."/>
            <person name="Bodnar A.G."/>
        </authorList>
    </citation>
    <scope>NUCLEOTIDE SEQUENCE</scope>
    <source>
        <strain evidence="2">GMGI-L3</strain>
    </source>
</reference>
<organism evidence="2 3">
    <name type="scientific">Homarus americanus</name>
    <name type="common">American lobster</name>
    <dbReference type="NCBI Taxonomy" id="6706"/>
    <lineage>
        <taxon>Eukaryota</taxon>
        <taxon>Metazoa</taxon>
        <taxon>Ecdysozoa</taxon>
        <taxon>Arthropoda</taxon>
        <taxon>Crustacea</taxon>
        <taxon>Multicrustacea</taxon>
        <taxon>Malacostraca</taxon>
        <taxon>Eumalacostraca</taxon>
        <taxon>Eucarida</taxon>
        <taxon>Decapoda</taxon>
        <taxon>Pleocyemata</taxon>
        <taxon>Astacidea</taxon>
        <taxon>Nephropoidea</taxon>
        <taxon>Nephropidae</taxon>
        <taxon>Homarus</taxon>
    </lineage>
</organism>
<feature type="transmembrane region" description="Helical" evidence="1">
    <location>
        <begin position="68"/>
        <end position="87"/>
    </location>
</feature>
<dbReference type="EMBL" id="JAHLQT010002696">
    <property type="protein sequence ID" value="KAG7176786.1"/>
    <property type="molecule type" value="Genomic_DNA"/>
</dbReference>
<dbReference type="Proteomes" id="UP000747542">
    <property type="component" value="Unassembled WGS sequence"/>
</dbReference>
<proteinExistence type="predicted"/>
<sequence length="96" mass="10749">MFGVDGSLVPLFGCIDPNGVHHDLGHTWPAGPCTLWTCTRHGIVKKPRREDCPLLAQDRTELVKWQKGTVVMFGTVWVVLMQMVYSGRLGKNGMIR</sequence>
<keyword evidence="1" id="KW-1133">Transmembrane helix</keyword>
<protein>
    <submittedName>
        <fullName evidence="2">Uncharacterized protein</fullName>
    </submittedName>
</protein>